<dbReference type="SUPFAM" id="SSF55486">
    <property type="entry name" value="Metalloproteases ('zincins'), catalytic domain"/>
    <property type="match status" value="1"/>
</dbReference>
<dbReference type="InterPro" id="IPR045357">
    <property type="entry name" value="Aminopeptidase_N-like_N"/>
</dbReference>
<dbReference type="GO" id="GO:0006508">
    <property type="term" value="P:proteolysis"/>
    <property type="evidence" value="ECO:0007669"/>
    <property type="project" value="InterPro"/>
</dbReference>
<dbReference type="InterPro" id="IPR024571">
    <property type="entry name" value="ERAP1-like_C_dom"/>
</dbReference>
<dbReference type="InterPro" id="IPR001930">
    <property type="entry name" value="Peptidase_M1"/>
</dbReference>
<dbReference type="InterPro" id="IPR029033">
    <property type="entry name" value="His_PPase_superfam"/>
</dbReference>
<dbReference type="Gene3D" id="1.25.50.20">
    <property type="match status" value="1"/>
</dbReference>
<dbReference type="STRING" id="694270.A0A395T1Z1"/>
<dbReference type="GO" id="GO:0008270">
    <property type="term" value="F:zinc ion binding"/>
    <property type="evidence" value="ECO:0007669"/>
    <property type="project" value="InterPro"/>
</dbReference>
<dbReference type="GO" id="GO:0005737">
    <property type="term" value="C:cytoplasm"/>
    <property type="evidence" value="ECO:0007669"/>
    <property type="project" value="TreeGrafter"/>
</dbReference>
<dbReference type="PANTHER" id="PTHR11533:SF174">
    <property type="entry name" value="PUROMYCIN-SENSITIVE AMINOPEPTIDASE-RELATED"/>
    <property type="match status" value="1"/>
</dbReference>
<dbReference type="GO" id="GO:0016020">
    <property type="term" value="C:membrane"/>
    <property type="evidence" value="ECO:0007669"/>
    <property type="project" value="TreeGrafter"/>
</dbReference>
<keyword evidence="4" id="KW-0031">Aminopeptidase</keyword>
<dbReference type="Proteomes" id="UP000266234">
    <property type="component" value="Unassembled WGS sequence"/>
</dbReference>
<reference evidence="4 5" key="1">
    <citation type="journal article" date="2018" name="PLoS Pathog.">
        <title>Evolution of structural diversity of trichothecenes, a family of toxins produced by plant pathogenic and entomopathogenic fungi.</title>
        <authorList>
            <person name="Proctor R.H."/>
            <person name="McCormick S.P."/>
            <person name="Kim H.S."/>
            <person name="Cardoza R.E."/>
            <person name="Stanley A.M."/>
            <person name="Lindo L."/>
            <person name="Kelly A."/>
            <person name="Brown D.W."/>
            <person name="Lee T."/>
            <person name="Vaughan M.M."/>
            <person name="Alexander N.J."/>
            <person name="Busman M."/>
            <person name="Gutierrez S."/>
        </authorList>
    </citation>
    <scope>NUCLEOTIDE SEQUENCE [LARGE SCALE GENOMIC DNA]</scope>
    <source>
        <strain evidence="4 5">NRRL 20695</strain>
    </source>
</reference>
<evidence type="ECO:0000313" key="4">
    <source>
        <dbReference type="EMBL" id="RGP78691.1"/>
    </source>
</evidence>
<comment type="similarity">
    <text evidence="1">Belongs to the peptidase M1 family.</text>
</comment>
<dbReference type="GO" id="GO:0042277">
    <property type="term" value="F:peptide binding"/>
    <property type="evidence" value="ECO:0007669"/>
    <property type="project" value="TreeGrafter"/>
</dbReference>
<gene>
    <name evidence="4" type="ORF">FLONG3_3146</name>
</gene>
<dbReference type="SUPFAM" id="SSF63737">
    <property type="entry name" value="Leukotriene A4 hydrolase N-terminal domain"/>
    <property type="match status" value="1"/>
</dbReference>
<keyword evidence="4" id="KW-0378">Hydrolase</keyword>
<feature type="domain" description="ERAP1-like C-terminal" evidence="2">
    <location>
        <begin position="134"/>
        <end position="368"/>
    </location>
</feature>
<feature type="domain" description="Aminopeptidase N-like N-terminal" evidence="3">
    <location>
        <begin position="2"/>
        <end position="77"/>
    </location>
</feature>
<dbReference type="OrthoDB" id="10031169at2759"/>
<dbReference type="Pfam" id="PF11838">
    <property type="entry name" value="ERAP1_C"/>
    <property type="match status" value="1"/>
</dbReference>
<name>A0A395T1Z1_9HYPO</name>
<keyword evidence="5" id="KW-1185">Reference proteome</keyword>
<keyword evidence="4" id="KW-0645">Protease</keyword>
<organism evidence="4 5">
    <name type="scientific">Fusarium longipes</name>
    <dbReference type="NCBI Taxonomy" id="694270"/>
    <lineage>
        <taxon>Eukaryota</taxon>
        <taxon>Fungi</taxon>
        <taxon>Dikarya</taxon>
        <taxon>Ascomycota</taxon>
        <taxon>Pezizomycotina</taxon>
        <taxon>Sordariomycetes</taxon>
        <taxon>Hypocreomycetidae</taxon>
        <taxon>Hypocreales</taxon>
        <taxon>Nectriaceae</taxon>
        <taxon>Fusarium</taxon>
    </lineage>
</organism>
<comment type="caution">
    <text evidence="4">The sequence shown here is derived from an EMBL/GenBank/DDBJ whole genome shotgun (WGS) entry which is preliminary data.</text>
</comment>
<dbReference type="Gene3D" id="2.60.40.1730">
    <property type="entry name" value="tricorn interacting facor f3 domain"/>
    <property type="match status" value="1"/>
</dbReference>
<dbReference type="InterPro" id="IPR042097">
    <property type="entry name" value="Aminopeptidase_N-like_N_sf"/>
</dbReference>
<protein>
    <submittedName>
        <fullName evidence="4">Aminopeptidase 2</fullName>
    </submittedName>
</protein>
<sequence length="514" mass="58426">MDDDVKHRIAATAMESTYAREIFHCFDEPSIKAEFTLSIVVDESFVTVSNLLVKRSEALTSSKKLVTFQRSILMSTYRIAETIFHEISHVWFGNLVTMRYWDRLWLKDGFATLMSWYAADKMYPSWHFWDSYVANTLQSVYKFHGPELNDALRKLTLDVIGPTAKELGWTISKDDNESLIAFKTSMFSGTGLAGDPSVVSAAKELFAKRVAGNENAIPGSLRWEVFGIVVAQGDLEELQSLVDLWKNLSIEDEQYLAFECLGRAPNAELMKWVLGHLLTDTVKNHDMIRLTWLAGGTAHGAIELWEWTKQHWDRVEKQVPVDISSLFLGTALAGLQTKEQIQDVRDFFASRDTKSYQMVLDQNLEGMESRRCWAERDISNVWPDLREAHDAVCNKGIPRADLAAKFPHLDFSGCPESWDFAPHTPDDATVRAERVRRRVSEIAEAGKYKDIVLVTHRGFAAFMVQGERFSVCEYRSYRFADADEVGDDKRFGVNVDTCLKQDFGPTLLMPLVEG</sequence>
<dbReference type="AlphaFoldDB" id="A0A395T1Z1"/>
<dbReference type="GO" id="GO:0043171">
    <property type="term" value="P:peptide catabolic process"/>
    <property type="evidence" value="ECO:0007669"/>
    <property type="project" value="TreeGrafter"/>
</dbReference>
<evidence type="ECO:0000313" key="5">
    <source>
        <dbReference type="Proteomes" id="UP000266234"/>
    </source>
</evidence>
<dbReference type="PANTHER" id="PTHR11533">
    <property type="entry name" value="PROTEASE M1 ZINC METALLOPROTEASE"/>
    <property type="match status" value="1"/>
</dbReference>
<evidence type="ECO:0000256" key="1">
    <source>
        <dbReference type="ARBA" id="ARBA00010136"/>
    </source>
</evidence>
<dbReference type="Pfam" id="PF17900">
    <property type="entry name" value="Peptidase_M1_N"/>
    <property type="match status" value="1"/>
</dbReference>
<dbReference type="PRINTS" id="PR00756">
    <property type="entry name" value="ALADIPTASE"/>
</dbReference>
<evidence type="ECO:0000259" key="2">
    <source>
        <dbReference type="Pfam" id="PF11838"/>
    </source>
</evidence>
<dbReference type="GO" id="GO:0070006">
    <property type="term" value="F:metalloaminopeptidase activity"/>
    <property type="evidence" value="ECO:0007669"/>
    <property type="project" value="TreeGrafter"/>
</dbReference>
<dbReference type="InterPro" id="IPR050344">
    <property type="entry name" value="Peptidase_M1_aminopeptidases"/>
</dbReference>
<accession>A0A395T1Z1</accession>
<evidence type="ECO:0000259" key="3">
    <source>
        <dbReference type="Pfam" id="PF17900"/>
    </source>
</evidence>
<dbReference type="Gene3D" id="3.40.50.1240">
    <property type="entry name" value="Phosphoglycerate mutase-like"/>
    <property type="match status" value="1"/>
</dbReference>
<dbReference type="SUPFAM" id="SSF53254">
    <property type="entry name" value="Phosphoglycerate mutase-like"/>
    <property type="match status" value="1"/>
</dbReference>
<dbReference type="EMBL" id="PXOG01000059">
    <property type="protein sequence ID" value="RGP78691.1"/>
    <property type="molecule type" value="Genomic_DNA"/>
</dbReference>
<proteinExistence type="inferred from homology"/>